<proteinExistence type="predicted"/>
<gene>
    <name evidence="1" type="ORF">S12H4_23034</name>
</gene>
<evidence type="ECO:0000313" key="1">
    <source>
        <dbReference type="EMBL" id="GAI80873.1"/>
    </source>
</evidence>
<organism evidence="1">
    <name type="scientific">marine sediment metagenome</name>
    <dbReference type="NCBI Taxonomy" id="412755"/>
    <lineage>
        <taxon>unclassified sequences</taxon>
        <taxon>metagenomes</taxon>
        <taxon>ecological metagenomes</taxon>
    </lineage>
</organism>
<protein>
    <submittedName>
        <fullName evidence="1">Uncharacterized protein</fullName>
    </submittedName>
</protein>
<name>X1RJQ9_9ZZZZ</name>
<dbReference type="AlphaFoldDB" id="X1RJQ9"/>
<dbReference type="EMBL" id="BARW01012144">
    <property type="protein sequence ID" value="GAI80873.1"/>
    <property type="molecule type" value="Genomic_DNA"/>
</dbReference>
<reference evidence="1" key="1">
    <citation type="journal article" date="2014" name="Front. Microbiol.">
        <title>High frequency of phylogenetically diverse reductive dehalogenase-homologous genes in deep subseafloor sedimentary metagenomes.</title>
        <authorList>
            <person name="Kawai M."/>
            <person name="Futagami T."/>
            <person name="Toyoda A."/>
            <person name="Takaki Y."/>
            <person name="Nishi S."/>
            <person name="Hori S."/>
            <person name="Arai W."/>
            <person name="Tsubouchi T."/>
            <person name="Morono Y."/>
            <person name="Uchiyama I."/>
            <person name="Ito T."/>
            <person name="Fujiyama A."/>
            <person name="Inagaki F."/>
            <person name="Takami H."/>
        </authorList>
    </citation>
    <scope>NUCLEOTIDE SEQUENCE</scope>
    <source>
        <strain evidence="1">Expedition CK06-06</strain>
    </source>
</reference>
<comment type="caution">
    <text evidence="1">The sequence shown here is derived from an EMBL/GenBank/DDBJ whole genome shotgun (WGS) entry which is preliminary data.</text>
</comment>
<accession>X1RJQ9</accession>
<sequence>MGVFKGFAPIPSWKGFMGIETGIKGSISPLLGTLNQYKEKYPYSLSFITKLNLLKNYGFIPAISFSFEYSYLFDGQFKFFDKQTEETAYCSFNLKTLYYHLDIRENLRLVEIYTGIGWISTTLKGNYEVNDAAGDITFKPGAINKFYFGLTVPVELIDVNLEFGRSQSYGFYGIALGFRM</sequence>